<organism evidence="2 3">
    <name type="scientific">Monilinia laxa</name>
    <name type="common">Brown rot fungus</name>
    <name type="synonym">Sclerotinia laxa</name>
    <dbReference type="NCBI Taxonomy" id="61186"/>
    <lineage>
        <taxon>Eukaryota</taxon>
        <taxon>Fungi</taxon>
        <taxon>Dikarya</taxon>
        <taxon>Ascomycota</taxon>
        <taxon>Pezizomycotina</taxon>
        <taxon>Leotiomycetes</taxon>
        <taxon>Helotiales</taxon>
        <taxon>Sclerotiniaceae</taxon>
        <taxon>Monilinia</taxon>
    </lineage>
</organism>
<feature type="region of interest" description="Disordered" evidence="1">
    <location>
        <begin position="1"/>
        <end position="57"/>
    </location>
</feature>
<dbReference type="Proteomes" id="UP000326757">
    <property type="component" value="Unassembled WGS sequence"/>
</dbReference>
<evidence type="ECO:0000256" key="1">
    <source>
        <dbReference type="SAM" id="MobiDB-lite"/>
    </source>
</evidence>
<gene>
    <name evidence="2" type="ORF">EYC80_003249</name>
</gene>
<dbReference type="EMBL" id="VIGI01000004">
    <property type="protein sequence ID" value="KAB8301373.1"/>
    <property type="molecule type" value="Genomic_DNA"/>
</dbReference>
<feature type="compositionally biased region" description="Basic and acidic residues" evidence="1">
    <location>
        <begin position="29"/>
        <end position="42"/>
    </location>
</feature>
<dbReference type="AlphaFoldDB" id="A0A5N6KD44"/>
<keyword evidence="3" id="KW-1185">Reference proteome</keyword>
<evidence type="ECO:0000313" key="3">
    <source>
        <dbReference type="Proteomes" id="UP000326757"/>
    </source>
</evidence>
<reference evidence="2 3" key="1">
    <citation type="submission" date="2019-06" db="EMBL/GenBank/DDBJ databases">
        <title>Genome Sequence of the Brown Rot Fungal Pathogen Monilinia laxa.</title>
        <authorList>
            <person name="De Miccolis Angelini R.M."/>
            <person name="Landi L."/>
            <person name="Abate D."/>
            <person name="Pollastro S."/>
            <person name="Romanazzi G."/>
            <person name="Faretra F."/>
        </authorList>
    </citation>
    <scope>NUCLEOTIDE SEQUENCE [LARGE SCALE GENOMIC DNA]</scope>
    <source>
        <strain evidence="2 3">Mlax316</strain>
    </source>
</reference>
<accession>A0A5N6KD44</accession>
<proteinExistence type="predicted"/>
<evidence type="ECO:0000313" key="2">
    <source>
        <dbReference type="EMBL" id="KAB8301373.1"/>
    </source>
</evidence>
<feature type="compositionally biased region" description="Polar residues" evidence="1">
    <location>
        <begin position="45"/>
        <end position="56"/>
    </location>
</feature>
<protein>
    <submittedName>
        <fullName evidence="2">Uncharacterized protein</fullName>
    </submittedName>
</protein>
<comment type="caution">
    <text evidence="2">The sequence shown here is derived from an EMBL/GenBank/DDBJ whole genome shotgun (WGS) entry which is preliminary data.</text>
</comment>
<feature type="compositionally biased region" description="Polar residues" evidence="1">
    <location>
        <begin position="7"/>
        <end position="17"/>
    </location>
</feature>
<sequence>MPCCETSLLSSSLNFPSGPSIHPSMNPPCKEKIKNQRKDKAPSRVVSQPANSSSRFSFIPPYQFGSGNIKSAHLPTLHPALSLPSAHH</sequence>
<name>A0A5N6KD44_MONLA</name>